<reference evidence="1 2" key="2">
    <citation type="journal article" date="2022" name="Mol. Ecol. Resour.">
        <title>The genomes of chicory, endive, great burdock and yacon provide insights into Asteraceae paleo-polyploidization history and plant inulin production.</title>
        <authorList>
            <person name="Fan W."/>
            <person name="Wang S."/>
            <person name="Wang H."/>
            <person name="Wang A."/>
            <person name="Jiang F."/>
            <person name="Liu H."/>
            <person name="Zhao H."/>
            <person name="Xu D."/>
            <person name="Zhang Y."/>
        </authorList>
    </citation>
    <scope>NUCLEOTIDE SEQUENCE [LARGE SCALE GENOMIC DNA]</scope>
    <source>
        <strain evidence="2">cv. Yunnan</strain>
        <tissue evidence="1">Leaves</tissue>
    </source>
</reference>
<evidence type="ECO:0000313" key="2">
    <source>
        <dbReference type="Proteomes" id="UP001056120"/>
    </source>
</evidence>
<dbReference type="Proteomes" id="UP001056120">
    <property type="component" value="Linkage Group LG12"/>
</dbReference>
<sequence length="277" mass="30475">MKTFSLGVIQARSIPYIFIPGLILLSLFSRKEATKPRGGLCLLALPYLVHLTCLTAQDKACLLKKSLSQSLTRFYHFAGRLSTHTTPYIDCNDEGVVFLEAKIDSTLDEFDLYSELDEHPERYFADDMVCYNSPHNTSFVGVQINHFACGGLAVAVSLSHLVSDGCTNVSFLNYWGSVARYGSPDHKELPQTTVGTLASAMMVPTMHISETSLDTLVSEIKKEKLRFEGIQSVQQAAEDLESLASKLRCQNLEKGPQRIYGFLGLCGGVGSALCTLF</sequence>
<evidence type="ECO:0000313" key="1">
    <source>
        <dbReference type="EMBL" id="KAI3796930.1"/>
    </source>
</evidence>
<accession>A0ACB9HNV4</accession>
<keyword evidence="2" id="KW-1185">Reference proteome</keyword>
<gene>
    <name evidence="1" type="ORF">L1987_39617</name>
</gene>
<comment type="caution">
    <text evidence="1">The sequence shown here is derived from an EMBL/GenBank/DDBJ whole genome shotgun (WGS) entry which is preliminary data.</text>
</comment>
<dbReference type="EMBL" id="CM042029">
    <property type="protein sequence ID" value="KAI3796930.1"/>
    <property type="molecule type" value="Genomic_DNA"/>
</dbReference>
<reference evidence="2" key="1">
    <citation type="journal article" date="2022" name="Mol. Ecol. Resour.">
        <title>The genomes of chicory, endive, great burdock and yacon provide insights into Asteraceae palaeo-polyploidization history and plant inulin production.</title>
        <authorList>
            <person name="Fan W."/>
            <person name="Wang S."/>
            <person name="Wang H."/>
            <person name="Wang A."/>
            <person name="Jiang F."/>
            <person name="Liu H."/>
            <person name="Zhao H."/>
            <person name="Xu D."/>
            <person name="Zhang Y."/>
        </authorList>
    </citation>
    <scope>NUCLEOTIDE SEQUENCE [LARGE SCALE GENOMIC DNA]</scope>
    <source>
        <strain evidence="2">cv. Yunnan</strain>
    </source>
</reference>
<proteinExistence type="predicted"/>
<name>A0ACB9HNV4_9ASTR</name>
<organism evidence="1 2">
    <name type="scientific">Smallanthus sonchifolius</name>
    <dbReference type="NCBI Taxonomy" id="185202"/>
    <lineage>
        <taxon>Eukaryota</taxon>
        <taxon>Viridiplantae</taxon>
        <taxon>Streptophyta</taxon>
        <taxon>Embryophyta</taxon>
        <taxon>Tracheophyta</taxon>
        <taxon>Spermatophyta</taxon>
        <taxon>Magnoliopsida</taxon>
        <taxon>eudicotyledons</taxon>
        <taxon>Gunneridae</taxon>
        <taxon>Pentapetalae</taxon>
        <taxon>asterids</taxon>
        <taxon>campanulids</taxon>
        <taxon>Asterales</taxon>
        <taxon>Asteraceae</taxon>
        <taxon>Asteroideae</taxon>
        <taxon>Heliantheae alliance</taxon>
        <taxon>Millerieae</taxon>
        <taxon>Smallanthus</taxon>
    </lineage>
</organism>
<protein>
    <submittedName>
        <fullName evidence="1">Uncharacterized protein</fullName>
    </submittedName>
</protein>